<comment type="caution">
    <text evidence="8">The sequence shown here is derived from an EMBL/GenBank/DDBJ whole genome shotgun (WGS) entry which is preliminary data.</text>
</comment>
<dbReference type="Gene3D" id="6.10.140.2220">
    <property type="match status" value="1"/>
</dbReference>
<evidence type="ECO:0000256" key="5">
    <source>
        <dbReference type="ARBA" id="ARBA00044528"/>
    </source>
</evidence>
<accession>A0A8I3AA97</accession>
<evidence type="ECO:0000259" key="7">
    <source>
        <dbReference type="PROSITE" id="PS50280"/>
    </source>
</evidence>
<comment type="catalytic activity">
    <reaction evidence="6">
        <text>L-lysyl-[histone] + S-adenosyl-L-methionine = N(6)-methyl-L-lysyl-[histone] + S-adenosyl-L-homocysteine + H(+)</text>
        <dbReference type="Rhea" id="RHEA:10024"/>
        <dbReference type="Rhea" id="RHEA-COMP:9845"/>
        <dbReference type="Rhea" id="RHEA-COMP:9846"/>
        <dbReference type="ChEBI" id="CHEBI:15378"/>
        <dbReference type="ChEBI" id="CHEBI:29969"/>
        <dbReference type="ChEBI" id="CHEBI:57856"/>
        <dbReference type="ChEBI" id="CHEBI:59789"/>
        <dbReference type="ChEBI" id="CHEBI:61929"/>
    </reaction>
    <physiologicalReaction direction="left-to-right" evidence="6">
        <dbReference type="Rhea" id="RHEA:10025"/>
    </physiologicalReaction>
</comment>
<keyword evidence="3" id="KW-0949">S-adenosyl-L-methionine</keyword>
<evidence type="ECO:0000256" key="1">
    <source>
        <dbReference type="ARBA" id="ARBA00022603"/>
    </source>
</evidence>
<dbReference type="Gene3D" id="1.10.220.160">
    <property type="match status" value="1"/>
</dbReference>
<dbReference type="GO" id="GO:0032259">
    <property type="term" value="P:methylation"/>
    <property type="evidence" value="ECO:0007669"/>
    <property type="project" value="UniProtKB-KW"/>
</dbReference>
<dbReference type="SMART" id="SM00317">
    <property type="entry name" value="SET"/>
    <property type="match status" value="1"/>
</dbReference>
<dbReference type="GO" id="GO:0045814">
    <property type="term" value="P:negative regulation of gene expression, epigenetic"/>
    <property type="evidence" value="ECO:0007669"/>
    <property type="project" value="TreeGrafter"/>
</dbReference>
<gene>
    <name evidence="8" type="ORF">JVT61DRAFT_14487</name>
</gene>
<sequence length="431" mass="48549">MARVAVAEEELRAALITLKTENPTLGVVKTHTLLLEAHPTWAVSEKRVRKILQSEGLVATENAKDNGADPSIATPYPMSRLNKRLDVAKWSNKIKVHSFSPIKGKGLVATEKISEGEVVWREDPFILAPEWDMYDLQRSSMACAFCSTPLGNHSSLHLPCSASSPSTPCPAVFCKRLCRSQSERVHPLLCPARNPASIALLKFARSVEWMALHALAQCTSRLLLSSQRDDGTLHEDLQVVQGLAELGMEQRFRALRDKSTEPDRETWKKAHELYLWTFKSPKSPGDQKKLAKILKKPVPESIQRDLFEYDAFLRGLGRMSLNLEAHGGLYTLHSHLNHACMPNISVRHFDRHDALSRITVVARAEIEPGEELLITYVDPRSNYKERRKRLLEWGFGPCRCERCLVEEREAKTSTEESYELADELRAGLGLA</sequence>
<dbReference type="Gene3D" id="2.170.270.10">
    <property type="entry name" value="SET domain"/>
    <property type="match status" value="1"/>
</dbReference>
<dbReference type="Pfam" id="PF00856">
    <property type="entry name" value="SET"/>
    <property type="match status" value="1"/>
</dbReference>
<keyword evidence="1" id="KW-0489">Methyltransferase</keyword>
<dbReference type="PROSITE" id="PS50280">
    <property type="entry name" value="SET"/>
    <property type="match status" value="1"/>
</dbReference>
<name>A0A8I3AA97_9AGAM</name>
<evidence type="ECO:0000313" key="8">
    <source>
        <dbReference type="EMBL" id="KAG6377716.1"/>
    </source>
</evidence>
<keyword evidence="9" id="KW-1185">Reference proteome</keyword>
<dbReference type="OrthoDB" id="438641at2759"/>
<dbReference type="EMBL" id="JAGFBS010000008">
    <property type="protein sequence ID" value="KAG6377716.1"/>
    <property type="molecule type" value="Genomic_DNA"/>
</dbReference>
<dbReference type="AlphaFoldDB" id="A0A8I3AA97"/>
<dbReference type="GO" id="GO:0042799">
    <property type="term" value="F:histone H4K20 methyltransferase activity"/>
    <property type="evidence" value="ECO:0007669"/>
    <property type="project" value="TreeGrafter"/>
</dbReference>
<keyword evidence="2" id="KW-0808">Transferase</keyword>
<evidence type="ECO:0000256" key="6">
    <source>
        <dbReference type="ARBA" id="ARBA00048619"/>
    </source>
</evidence>
<dbReference type="PANTHER" id="PTHR46402">
    <property type="entry name" value="SET AND MYND DOMAIN-CONTAINING PROTEIN 5"/>
    <property type="match status" value="1"/>
</dbReference>
<dbReference type="SUPFAM" id="SSF82199">
    <property type="entry name" value="SET domain"/>
    <property type="match status" value="1"/>
</dbReference>
<dbReference type="InterPro" id="IPR046341">
    <property type="entry name" value="SET_dom_sf"/>
</dbReference>
<feature type="domain" description="SET" evidence="7">
    <location>
        <begin position="92"/>
        <end position="377"/>
    </location>
</feature>
<reference evidence="8" key="1">
    <citation type="submission" date="2021-03" db="EMBL/GenBank/DDBJ databases">
        <title>Evolutionary innovations through gain and loss of genes in the ectomycorrhizal Boletales.</title>
        <authorList>
            <person name="Wu G."/>
            <person name="Miyauchi S."/>
            <person name="Morin E."/>
            <person name="Yang Z.-L."/>
            <person name="Xu J."/>
            <person name="Martin F.M."/>
        </authorList>
    </citation>
    <scope>NUCLEOTIDE SEQUENCE</scope>
    <source>
        <strain evidence="8">BR01</strain>
    </source>
</reference>
<dbReference type="InterPro" id="IPR001214">
    <property type="entry name" value="SET_dom"/>
</dbReference>
<dbReference type="PANTHER" id="PTHR46402:SF2">
    <property type="entry name" value="HISTONE-LYSINE N-TRIMETHYLTRANSFERASE SMYD5"/>
    <property type="match status" value="1"/>
</dbReference>
<evidence type="ECO:0000256" key="4">
    <source>
        <dbReference type="ARBA" id="ARBA00042380"/>
    </source>
</evidence>
<evidence type="ECO:0000313" key="9">
    <source>
        <dbReference type="Proteomes" id="UP000683000"/>
    </source>
</evidence>
<protein>
    <recommendedName>
        <fullName evidence="5">Histone-lysine N-methyltransferase SET5</fullName>
    </recommendedName>
    <alternativeName>
        <fullName evidence="4">SET domain-containing protein 5</fullName>
    </alternativeName>
</protein>
<evidence type="ECO:0000256" key="2">
    <source>
        <dbReference type="ARBA" id="ARBA00022679"/>
    </source>
</evidence>
<evidence type="ECO:0000256" key="3">
    <source>
        <dbReference type="ARBA" id="ARBA00022691"/>
    </source>
</evidence>
<dbReference type="CDD" id="cd20071">
    <property type="entry name" value="SET_SMYD"/>
    <property type="match status" value="1"/>
</dbReference>
<organism evidence="8 9">
    <name type="scientific">Boletus reticuloceps</name>
    <dbReference type="NCBI Taxonomy" id="495285"/>
    <lineage>
        <taxon>Eukaryota</taxon>
        <taxon>Fungi</taxon>
        <taxon>Dikarya</taxon>
        <taxon>Basidiomycota</taxon>
        <taxon>Agaricomycotina</taxon>
        <taxon>Agaricomycetes</taxon>
        <taxon>Agaricomycetidae</taxon>
        <taxon>Boletales</taxon>
        <taxon>Boletineae</taxon>
        <taxon>Boletaceae</taxon>
        <taxon>Boletoideae</taxon>
        <taxon>Boletus</taxon>
    </lineage>
</organism>
<dbReference type="Proteomes" id="UP000683000">
    <property type="component" value="Unassembled WGS sequence"/>
</dbReference>
<proteinExistence type="predicted"/>